<dbReference type="Gene3D" id="3.40.190.10">
    <property type="entry name" value="Periplasmic binding protein-like II"/>
    <property type="match status" value="2"/>
</dbReference>
<dbReference type="GO" id="GO:0003700">
    <property type="term" value="F:DNA-binding transcription factor activity"/>
    <property type="evidence" value="ECO:0007669"/>
    <property type="project" value="InterPro"/>
</dbReference>
<dbReference type="AlphaFoldDB" id="A0A0W0VJG3"/>
<evidence type="ECO:0000256" key="3">
    <source>
        <dbReference type="ARBA" id="ARBA00023125"/>
    </source>
</evidence>
<dbReference type="PANTHER" id="PTHR30126:SF40">
    <property type="entry name" value="HTH-TYPE TRANSCRIPTIONAL REGULATOR GLTR"/>
    <property type="match status" value="1"/>
</dbReference>
<dbReference type="GO" id="GO:0000976">
    <property type="term" value="F:transcription cis-regulatory region binding"/>
    <property type="evidence" value="ECO:0007669"/>
    <property type="project" value="TreeGrafter"/>
</dbReference>
<evidence type="ECO:0000313" key="7">
    <source>
        <dbReference type="Proteomes" id="UP000054761"/>
    </source>
</evidence>
<organism evidence="6 7">
    <name type="scientific">Legionella israelensis</name>
    <dbReference type="NCBI Taxonomy" id="454"/>
    <lineage>
        <taxon>Bacteria</taxon>
        <taxon>Pseudomonadati</taxon>
        <taxon>Pseudomonadota</taxon>
        <taxon>Gammaproteobacteria</taxon>
        <taxon>Legionellales</taxon>
        <taxon>Legionellaceae</taxon>
        <taxon>Legionella</taxon>
    </lineage>
</organism>
<dbReference type="STRING" id="454.Lisr_1879"/>
<evidence type="ECO:0000256" key="4">
    <source>
        <dbReference type="ARBA" id="ARBA00023163"/>
    </source>
</evidence>
<dbReference type="InterPro" id="IPR005119">
    <property type="entry name" value="LysR_subst-bd"/>
</dbReference>
<evidence type="ECO:0000259" key="5">
    <source>
        <dbReference type="PROSITE" id="PS50931"/>
    </source>
</evidence>
<keyword evidence="7" id="KW-1185">Reference proteome</keyword>
<dbReference type="PRINTS" id="PR00039">
    <property type="entry name" value="HTHLYSR"/>
</dbReference>
<dbReference type="Proteomes" id="UP000054761">
    <property type="component" value="Unassembled WGS sequence"/>
</dbReference>
<dbReference type="PROSITE" id="PS50931">
    <property type="entry name" value="HTH_LYSR"/>
    <property type="match status" value="1"/>
</dbReference>
<reference evidence="6 7" key="1">
    <citation type="submission" date="2015-11" db="EMBL/GenBank/DDBJ databases">
        <title>Genomic analysis of 38 Legionella species identifies large and diverse effector repertoires.</title>
        <authorList>
            <person name="Burstein D."/>
            <person name="Amaro F."/>
            <person name="Zusman T."/>
            <person name="Lifshitz Z."/>
            <person name="Cohen O."/>
            <person name="Gilbert J.A."/>
            <person name="Pupko T."/>
            <person name="Shuman H.A."/>
            <person name="Segal G."/>
        </authorList>
    </citation>
    <scope>NUCLEOTIDE SEQUENCE [LARGE SCALE GENOMIC DNA]</scope>
    <source>
        <strain evidence="6 7">Bercovier 4</strain>
    </source>
</reference>
<comment type="similarity">
    <text evidence="1">Belongs to the LysR transcriptional regulatory family.</text>
</comment>
<keyword evidence="2" id="KW-0805">Transcription regulation</keyword>
<evidence type="ECO:0000256" key="2">
    <source>
        <dbReference type="ARBA" id="ARBA00023015"/>
    </source>
</evidence>
<name>A0A0W0VJG3_9GAMM</name>
<protein>
    <submittedName>
        <fullName evidence="6">LysR family transcriptional regulator</fullName>
    </submittedName>
</protein>
<dbReference type="Pfam" id="PF00126">
    <property type="entry name" value="HTH_1"/>
    <property type="match status" value="1"/>
</dbReference>
<gene>
    <name evidence="6" type="ORF">Lisr_1879</name>
</gene>
<keyword evidence="3" id="KW-0238">DNA-binding</keyword>
<dbReference type="InterPro" id="IPR036388">
    <property type="entry name" value="WH-like_DNA-bd_sf"/>
</dbReference>
<dbReference type="PATRIC" id="fig|454.4.peg.2045"/>
<dbReference type="InterPro" id="IPR000847">
    <property type="entry name" value="LysR_HTH_N"/>
</dbReference>
<dbReference type="PANTHER" id="PTHR30126">
    <property type="entry name" value="HTH-TYPE TRANSCRIPTIONAL REGULATOR"/>
    <property type="match status" value="1"/>
</dbReference>
<dbReference type="CDD" id="cd05466">
    <property type="entry name" value="PBP2_LTTR_substrate"/>
    <property type="match status" value="1"/>
</dbReference>
<accession>A0A0W0VJG3</accession>
<dbReference type="Gene3D" id="1.10.10.10">
    <property type="entry name" value="Winged helix-like DNA-binding domain superfamily/Winged helix DNA-binding domain"/>
    <property type="match status" value="1"/>
</dbReference>
<dbReference type="EMBL" id="LNYH01000108">
    <property type="protein sequence ID" value="KTD20029.1"/>
    <property type="molecule type" value="Genomic_DNA"/>
</dbReference>
<evidence type="ECO:0000313" key="6">
    <source>
        <dbReference type="EMBL" id="KTD20029.1"/>
    </source>
</evidence>
<dbReference type="InterPro" id="IPR036390">
    <property type="entry name" value="WH_DNA-bd_sf"/>
</dbReference>
<evidence type="ECO:0000256" key="1">
    <source>
        <dbReference type="ARBA" id="ARBA00009437"/>
    </source>
</evidence>
<proteinExistence type="inferred from homology"/>
<feature type="domain" description="HTH lysR-type" evidence="5">
    <location>
        <begin position="17"/>
        <end position="74"/>
    </location>
</feature>
<sequence length="297" mass="33899">MIKFIYALFLIHNGMSLLLSDIKYFIVVSETLNVTRSSEIIGISQPALSYAIKRLERKLGGALFIRLKNGVQLTKLGEEFQKRSHRLLYEWEQVQNIANPESGLVQGSYTIAIHPSVALYTLEFFLPKLQIDFPKLDFNFIHGLSREMAEKVISWEADFGIIVNPIEHPDLVIRKLCIDEVTIFYAQDAQDKLIYDKNLAQSQYILKKIKQKTHFSGMLNSSNLEVVAKLASLGLGYGILPTRVASQYHHLIKLKDAPVFRDEICLVYRPEKHNNSVSKRIIQAIKALSFGRSSPEY</sequence>
<dbReference type="RefSeq" id="WP_223168330.1">
    <property type="nucleotide sequence ID" value="NZ_CAAAJA010000072.1"/>
</dbReference>
<dbReference type="Pfam" id="PF03466">
    <property type="entry name" value="LysR_substrate"/>
    <property type="match status" value="1"/>
</dbReference>
<comment type="caution">
    <text evidence="6">The sequence shown here is derived from an EMBL/GenBank/DDBJ whole genome shotgun (WGS) entry which is preliminary data.</text>
</comment>
<dbReference type="SUPFAM" id="SSF46785">
    <property type="entry name" value="Winged helix' DNA-binding domain"/>
    <property type="match status" value="1"/>
</dbReference>
<keyword evidence="4" id="KW-0804">Transcription</keyword>
<dbReference type="SUPFAM" id="SSF53850">
    <property type="entry name" value="Periplasmic binding protein-like II"/>
    <property type="match status" value="1"/>
</dbReference>